<dbReference type="PROSITE" id="PS51832">
    <property type="entry name" value="HD_GYP"/>
    <property type="match status" value="1"/>
</dbReference>
<dbReference type="STRING" id="1720063.SAMN05216217_101155"/>
<dbReference type="RefSeq" id="WP_177197182.1">
    <property type="nucleotide sequence ID" value="NZ_FOUI01000001.1"/>
</dbReference>
<proteinExistence type="predicted"/>
<dbReference type="EMBL" id="FOUI01000001">
    <property type="protein sequence ID" value="SFM12190.1"/>
    <property type="molecule type" value="Genomic_DNA"/>
</dbReference>
<dbReference type="GO" id="GO:0008081">
    <property type="term" value="F:phosphoric diester hydrolase activity"/>
    <property type="evidence" value="ECO:0007669"/>
    <property type="project" value="UniProtKB-ARBA"/>
</dbReference>
<gene>
    <name evidence="2" type="ORF">SAMN05216217_101155</name>
</gene>
<dbReference type="Proteomes" id="UP000243629">
    <property type="component" value="Unassembled WGS sequence"/>
</dbReference>
<organism evidence="2 3">
    <name type="scientific">Halopseudomonas yangmingensis</name>
    <dbReference type="NCBI Taxonomy" id="1720063"/>
    <lineage>
        <taxon>Bacteria</taxon>
        <taxon>Pseudomonadati</taxon>
        <taxon>Pseudomonadota</taxon>
        <taxon>Gammaproteobacteria</taxon>
        <taxon>Pseudomonadales</taxon>
        <taxon>Pseudomonadaceae</taxon>
        <taxon>Halopseudomonas</taxon>
    </lineage>
</organism>
<dbReference type="InterPro" id="IPR003607">
    <property type="entry name" value="HD/PDEase_dom"/>
</dbReference>
<protein>
    <submittedName>
        <fullName evidence="2">HDIG domain-containing protein</fullName>
    </submittedName>
</protein>
<dbReference type="NCBIfam" id="TIGR00277">
    <property type="entry name" value="HDIG"/>
    <property type="match status" value="1"/>
</dbReference>
<evidence type="ECO:0000259" key="1">
    <source>
        <dbReference type="PROSITE" id="PS51832"/>
    </source>
</evidence>
<evidence type="ECO:0000313" key="2">
    <source>
        <dbReference type="EMBL" id="SFM12190.1"/>
    </source>
</evidence>
<dbReference type="SUPFAM" id="SSF109604">
    <property type="entry name" value="HD-domain/PDEase-like"/>
    <property type="match status" value="1"/>
</dbReference>
<dbReference type="InterPro" id="IPR021812">
    <property type="entry name" value="DUF3391"/>
</dbReference>
<dbReference type="AlphaFoldDB" id="A0A1I4NA89"/>
<dbReference type="Pfam" id="PF13487">
    <property type="entry name" value="HD_5"/>
    <property type="match status" value="1"/>
</dbReference>
<name>A0A1I4NA89_9GAMM</name>
<dbReference type="InterPro" id="IPR037522">
    <property type="entry name" value="HD_GYP_dom"/>
</dbReference>
<feature type="domain" description="HD-GYP" evidence="1">
    <location>
        <begin position="134"/>
        <end position="330"/>
    </location>
</feature>
<dbReference type="Gene3D" id="1.10.3210.10">
    <property type="entry name" value="Hypothetical protein af1432"/>
    <property type="match status" value="1"/>
</dbReference>
<evidence type="ECO:0000313" key="3">
    <source>
        <dbReference type="Proteomes" id="UP000243629"/>
    </source>
</evidence>
<dbReference type="CDD" id="cd00077">
    <property type="entry name" value="HDc"/>
    <property type="match status" value="1"/>
</dbReference>
<dbReference type="PANTHER" id="PTHR43155">
    <property type="entry name" value="CYCLIC DI-GMP PHOSPHODIESTERASE PA4108-RELATED"/>
    <property type="match status" value="1"/>
</dbReference>
<sequence length="407" mass="45183">MKQLQVISLPVSHLRLGMYVCELDCSWLQTPFMLQGILLKNEDDLLTLQSLCRRVSVDVHKSRLTPQEIEAARLVEQIVAPRYPLLSNMPEELLAASVAQRKALDDIEVMLAEISAGKPLRSADIVGSLRDCLDSIVRNPSAMLWLARIKHADRYTAEHCLNVAILAMNFGRHLGLSRLHLEWLGLCGMLHDVGKMQVPADLLNKPGRLTAEEFEVVKRHAEQGYEALRDDPDLPPTVLAAVRSHHERMDAKGYPQQLPPDQIGFFTRITSIVDAYDAITSQRCYSPAQSSDRALNILYANRGTQFDEMLVIRFIESVGVYPPGVPVELSSGEVAVVIANNPQWRLLPKVAVVGGNPASCHLHRIVDLATELALPAEKRLRIVRALAADEIGLDLEAFAAQTLNALR</sequence>
<dbReference type="SMART" id="SM00471">
    <property type="entry name" value="HDc"/>
    <property type="match status" value="1"/>
</dbReference>
<dbReference type="PANTHER" id="PTHR43155:SF2">
    <property type="entry name" value="CYCLIC DI-GMP PHOSPHODIESTERASE PA4108"/>
    <property type="match status" value="1"/>
</dbReference>
<reference evidence="3" key="1">
    <citation type="submission" date="2016-10" db="EMBL/GenBank/DDBJ databases">
        <authorList>
            <person name="Varghese N."/>
            <person name="Submissions S."/>
        </authorList>
    </citation>
    <scope>NUCLEOTIDE SEQUENCE [LARGE SCALE GENOMIC DNA]</scope>
    <source>
        <strain evidence="3">DSM 24213</strain>
    </source>
</reference>
<accession>A0A1I4NA89</accession>
<dbReference type="Pfam" id="PF11871">
    <property type="entry name" value="DUF3391"/>
    <property type="match status" value="1"/>
</dbReference>
<keyword evidence="3" id="KW-1185">Reference proteome</keyword>
<dbReference type="InterPro" id="IPR006675">
    <property type="entry name" value="HDIG_dom"/>
</dbReference>